<evidence type="ECO:0000313" key="3">
    <source>
        <dbReference type="Proteomes" id="UP001154282"/>
    </source>
</evidence>
<reference evidence="2" key="1">
    <citation type="submission" date="2022-08" db="EMBL/GenBank/DDBJ databases">
        <authorList>
            <person name="Gutierrez-Valencia J."/>
        </authorList>
    </citation>
    <scope>NUCLEOTIDE SEQUENCE</scope>
</reference>
<dbReference type="Proteomes" id="UP001154282">
    <property type="component" value="Unassembled WGS sequence"/>
</dbReference>
<accession>A0AAV0NN60</accession>
<evidence type="ECO:0000256" key="1">
    <source>
        <dbReference type="SAM" id="MobiDB-lite"/>
    </source>
</evidence>
<comment type="caution">
    <text evidence="2">The sequence shown here is derived from an EMBL/GenBank/DDBJ whole genome shotgun (WGS) entry which is preliminary data.</text>
</comment>
<keyword evidence="3" id="KW-1185">Reference proteome</keyword>
<dbReference type="EMBL" id="CAMGYJ010000008">
    <property type="protein sequence ID" value="CAI0459822.1"/>
    <property type="molecule type" value="Genomic_DNA"/>
</dbReference>
<name>A0AAV0NN60_9ROSI</name>
<protein>
    <submittedName>
        <fullName evidence="2">Uncharacterized protein</fullName>
    </submittedName>
</protein>
<feature type="region of interest" description="Disordered" evidence="1">
    <location>
        <begin position="1"/>
        <end position="26"/>
    </location>
</feature>
<proteinExistence type="predicted"/>
<gene>
    <name evidence="2" type="ORF">LITE_LOCUS34185</name>
</gene>
<evidence type="ECO:0000313" key="2">
    <source>
        <dbReference type="EMBL" id="CAI0459822.1"/>
    </source>
</evidence>
<sequence length="44" mass="5312">MLRNKLPRTLKERRSSMNLKNSGAEEVSKKKKEKRFIYVSVFHF</sequence>
<dbReference type="AlphaFoldDB" id="A0AAV0NN60"/>
<organism evidence="2 3">
    <name type="scientific">Linum tenue</name>
    <dbReference type="NCBI Taxonomy" id="586396"/>
    <lineage>
        <taxon>Eukaryota</taxon>
        <taxon>Viridiplantae</taxon>
        <taxon>Streptophyta</taxon>
        <taxon>Embryophyta</taxon>
        <taxon>Tracheophyta</taxon>
        <taxon>Spermatophyta</taxon>
        <taxon>Magnoliopsida</taxon>
        <taxon>eudicotyledons</taxon>
        <taxon>Gunneridae</taxon>
        <taxon>Pentapetalae</taxon>
        <taxon>rosids</taxon>
        <taxon>fabids</taxon>
        <taxon>Malpighiales</taxon>
        <taxon>Linaceae</taxon>
        <taxon>Linum</taxon>
    </lineage>
</organism>